<feature type="transmembrane region" description="Helical" evidence="7">
    <location>
        <begin position="137"/>
        <end position="163"/>
    </location>
</feature>
<name>A0A0C9PQ08_LACPA</name>
<dbReference type="InterPro" id="IPR011527">
    <property type="entry name" value="ABC1_TM_dom"/>
</dbReference>
<dbReference type="RefSeq" id="WP_045625474.1">
    <property type="nucleotide sequence ID" value="NZ_BAYM01000096.1"/>
</dbReference>
<evidence type="ECO:0000256" key="5">
    <source>
        <dbReference type="ARBA" id="ARBA00022989"/>
    </source>
</evidence>
<dbReference type="PROSITE" id="PS50893">
    <property type="entry name" value="ABC_TRANSPORTER_2"/>
    <property type="match status" value="1"/>
</dbReference>
<dbReference type="EMBL" id="BAYM01000096">
    <property type="protein sequence ID" value="GAN37096.1"/>
    <property type="molecule type" value="Genomic_DNA"/>
</dbReference>
<keyword evidence="2 7" id="KW-0812">Transmembrane</keyword>
<dbReference type="PANTHER" id="PTHR24221">
    <property type="entry name" value="ATP-BINDING CASSETTE SUB-FAMILY B"/>
    <property type="match status" value="1"/>
</dbReference>
<evidence type="ECO:0000313" key="10">
    <source>
        <dbReference type="EMBL" id="GAN37096.1"/>
    </source>
</evidence>
<dbReference type="PANTHER" id="PTHR24221:SF654">
    <property type="entry name" value="ATP-BINDING CASSETTE SUB-FAMILY B MEMBER 6"/>
    <property type="match status" value="1"/>
</dbReference>
<dbReference type="PROSITE" id="PS00211">
    <property type="entry name" value="ABC_TRANSPORTER_1"/>
    <property type="match status" value="1"/>
</dbReference>
<proteinExistence type="predicted"/>
<accession>A0A0C9PQ08</accession>
<feature type="transmembrane region" description="Helical" evidence="7">
    <location>
        <begin position="47"/>
        <end position="68"/>
    </location>
</feature>
<dbReference type="SUPFAM" id="SSF52540">
    <property type="entry name" value="P-loop containing nucleoside triphosphate hydrolases"/>
    <property type="match status" value="1"/>
</dbReference>
<dbReference type="GO" id="GO:0005886">
    <property type="term" value="C:plasma membrane"/>
    <property type="evidence" value="ECO:0007669"/>
    <property type="project" value="UniProtKB-SubCell"/>
</dbReference>
<feature type="domain" description="ABC transporter" evidence="8">
    <location>
        <begin position="325"/>
        <end position="530"/>
    </location>
</feature>
<dbReference type="Proteomes" id="UP000032552">
    <property type="component" value="Unassembled WGS sequence"/>
</dbReference>
<keyword evidence="4" id="KW-0067">ATP-binding</keyword>
<protein>
    <submittedName>
        <fullName evidence="10">Multidrug ABC superfamily ATP binding cassette transporter, ATPase and permease protein</fullName>
    </submittedName>
</protein>
<feature type="domain" description="ABC transmembrane type-1" evidence="9">
    <location>
        <begin position="16"/>
        <end position="294"/>
    </location>
</feature>
<dbReference type="InterPro" id="IPR027417">
    <property type="entry name" value="P-loop_NTPase"/>
</dbReference>
<organism evidence="10 11">
    <name type="scientific">Lacticaseibacillus paracasei NRIC 0644</name>
    <dbReference type="NCBI Taxonomy" id="1435038"/>
    <lineage>
        <taxon>Bacteria</taxon>
        <taxon>Bacillati</taxon>
        <taxon>Bacillota</taxon>
        <taxon>Bacilli</taxon>
        <taxon>Lactobacillales</taxon>
        <taxon>Lactobacillaceae</taxon>
        <taxon>Lacticaseibacillus</taxon>
    </lineage>
</organism>
<evidence type="ECO:0000256" key="3">
    <source>
        <dbReference type="ARBA" id="ARBA00022741"/>
    </source>
</evidence>
<evidence type="ECO:0000256" key="2">
    <source>
        <dbReference type="ARBA" id="ARBA00022692"/>
    </source>
</evidence>
<dbReference type="GO" id="GO:0034040">
    <property type="term" value="F:ATPase-coupled lipid transmembrane transporter activity"/>
    <property type="evidence" value="ECO:0007669"/>
    <property type="project" value="TreeGrafter"/>
</dbReference>
<dbReference type="InterPro" id="IPR039421">
    <property type="entry name" value="Type_1_exporter"/>
</dbReference>
<dbReference type="Gene3D" id="3.40.50.300">
    <property type="entry name" value="P-loop containing nucleotide triphosphate hydrolases"/>
    <property type="match status" value="1"/>
</dbReference>
<dbReference type="CDD" id="cd03228">
    <property type="entry name" value="ABCC_MRP_Like"/>
    <property type="match status" value="1"/>
</dbReference>
<comment type="subcellular location">
    <subcellularLocation>
        <location evidence="1">Cell membrane</location>
        <topology evidence="1">Multi-pass membrane protein</topology>
    </subcellularLocation>
</comment>
<dbReference type="Gene3D" id="1.20.1560.10">
    <property type="entry name" value="ABC transporter type 1, transmembrane domain"/>
    <property type="match status" value="1"/>
</dbReference>
<feature type="transmembrane region" description="Helical" evidence="7">
    <location>
        <begin position="12"/>
        <end position="35"/>
    </location>
</feature>
<dbReference type="InterPro" id="IPR003593">
    <property type="entry name" value="AAA+_ATPase"/>
</dbReference>
<dbReference type="SMART" id="SM00382">
    <property type="entry name" value="AAA"/>
    <property type="match status" value="1"/>
</dbReference>
<dbReference type="InterPro" id="IPR017871">
    <property type="entry name" value="ABC_transporter-like_CS"/>
</dbReference>
<dbReference type="PROSITE" id="PS50929">
    <property type="entry name" value="ABC_TM1F"/>
    <property type="match status" value="1"/>
</dbReference>
<comment type="caution">
    <text evidence="10">The sequence shown here is derived from an EMBL/GenBank/DDBJ whole genome shotgun (WGS) entry which is preliminary data.</text>
</comment>
<evidence type="ECO:0000256" key="4">
    <source>
        <dbReference type="ARBA" id="ARBA00022840"/>
    </source>
</evidence>
<reference evidence="11" key="1">
    <citation type="submission" date="2014-05" db="EMBL/GenBank/DDBJ databases">
        <title>Whole genome sequencing of Lactobacillus casei NRIC0644.</title>
        <authorList>
            <person name="Atarashi H."/>
            <person name="Yoshida Y."/>
            <person name="Fujimura S."/>
            <person name="Tanaka N."/>
            <person name="Shiwa Y."/>
            <person name="Yoshikawa H."/>
            <person name="Okada S."/>
            <person name="Nakagawa J."/>
        </authorList>
    </citation>
    <scope>NUCLEOTIDE SEQUENCE [LARGE SCALE GENOMIC DNA]</scope>
    <source>
        <strain evidence="11">NRIC0644</strain>
    </source>
</reference>
<dbReference type="Pfam" id="PF00005">
    <property type="entry name" value="ABC_tran"/>
    <property type="match status" value="1"/>
</dbReference>
<evidence type="ECO:0000313" key="11">
    <source>
        <dbReference type="Proteomes" id="UP000032552"/>
    </source>
</evidence>
<dbReference type="GO" id="GO:0005524">
    <property type="term" value="F:ATP binding"/>
    <property type="evidence" value="ECO:0007669"/>
    <property type="project" value="UniProtKB-KW"/>
</dbReference>
<dbReference type="GO" id="GO:0016887">
    <property type="term" value="F:ATP hydrolysis activity"/>
    <property type="evidence" value="ECO:0007669"/>
    <property type="project" value="InterPro"/>
</dbReference>
<keyword evidence="5 7" id="KW-1133">Transmembrane helix</keyword>
<evidence type="ECO:0000256" key="7">
    <source>
        <dbReference type="SAM" id="Phobius"/>
    </source>
</evidence>
<evidence type="ECO:0000259" key="9">
    <source>
        <dbReference type="PROSITE" id="PS50929"/>
    </source>
</evidence>
<dbReference type="AlphaFoldDB" id="A0A0C9PQ08"/>
<keyword evidence="6 7" id="KW-0472">Membrane</keyword>
<evidence type="ECO:0000259" key="8">
    <source>
        <dbReference type="PROSITE" id="PS50893"/>
    </source>
</evidence>
<evidence type="ECO:0000256" key="1">
    <source>
        <dbReference type="ARBA" id="ARBA00004651"/>
    </source>
</evidence>
<gene>
    <name evidence="10" type="ORF">LC0644_1685</name>
</gene>
<dbReference type="InterPro" id="IPR036640">
    <property type="entry name" value="ABC1_TM_sf"/>
</dbReference>
<dbReference type="Pfam" id="PF00664">
    <property type="entry name" value="ABC_membrane"/>
    <property type="match status" value="1"/>
</dbReference>
<sequence>MKTYLRHQRGRTGINIVWIIVNVLLYTGTSVLLTFTTNAIFSRDMKALLLWSAINLSVWGTFLISNYFQAVFQEKLTQRIMIDVRDTISRMIVGSSYAQYHKQTTGEYLSEYVNDVGNIESNAIKNLFSLLSDGTTVVFATIALAAYHLLFIPMILFLSILMLKIPSRLGKPMTVATTEMSNGNATFSNQLTNVLNGFDVLLNANKLSKLQELVKTAAKRYAEVKVSYTKTNARISNSIAALSIFCQVMVDIMTSILAILGAIPLGAISSTGSIAASIFNSLSSLSNDAVQIKATHPLFDKVIQGSSNSARARESTQEPAFQHALKVVDLSYSINGNKILDHLNLTFERGGKYAIVGRSGVGKSTLLKILDGQITDYTGHVYIDDQDLRTMTMTALTKISQYVDQNVYLFNDSVANNTSLWANKQKSGDSLQQALLKAKVDFVKSSDQMIEENGQNLSGGQKQRLALARFFYSPKPIAFVDEGTSALDAETARQVTKQFLNDPDMTLIEVSHHLDAQLKGAYDQVINLGA</sequence>
<keyword evidence="3" id="KW-0547">Nucleotide-binding</keyword>
<evidence type="ECO:0000256" key="6">
    <source>
        <dbReference type="ARBA" id="ARBA00023136"/>
    </source>
</evidence>
<dbReference type="InterPro" id="IPR003439">
    <property type="entry name" value="ABC_transporter-like_ATP-bd"/>
</dbReference>
<dbReference type="GO" id="GO:0140359">
    <property type="term" value="F:ABC-type transporter activity"/>
    <property type="evidence" value="ECO:0007669"/>
    <property type="project" value="InterPro"/>
</dbReference>
<dbReference type="SUPFAM" id="SSF90123">
    <property type="entry name" value="ABC transporter transmembrane region"/>
    <property type="match status" value="1"/>
</dbReference>